<accession>X7E536</accession>
<protein>
    <recommendedName>
        <fullName evidence="3">YdhG-like domain-containing protein</fullName>
    </recommendedName>
</protein>
<proteinExistence type="predicted"/>
<evidence type="ECO:0008006" key="3">
    <source>
        <dbReference type="Google" id="ProtNLM"/>
    </source>
</evidence>
<dbReference type="PATRIC" id="fig|1122207.3.peg.1808"/>
<dbReference type="SUPFAM" id="SSF159888">
    <property type="entry name" value="YdhG-like"/>
    <property type="match status" value="1"/>
</dbReference>
<sequence>MLTLPTSDFVRHYIQNTAPIMRADLLKVIEIMREVAPEAELVGDLGIPYFKKNASWLFGVAAREGNLCVFFADLGALHSFSKRLRHTKFGDNCLIIHSLDDVNINVFVELIGQMKVHFDLSNREGKTLIQ</sequence>
<evidence type="ECO:0000313" key="1">
    <source>
        <dbReference type="EMBL" id="ETX10960.1"/>
    </source>
</evidence>
<dbReference type="Proteomes" id="UP000054058">
    <property type="component" value="Unassembled WGS sequence"/>
</dbReference>
<keyword evidence="2" id="KW-1185">Reference proteome</keyword>
<dbReference type="RefSeq" id="WP_036161391.1">
    <property type="nucleotide sequence ID" value="NZ_JAMB01000006.1"/>
</dbReference>
<dbReference type="EMBL" id="JAMB01000006">
    <property type="protein sequence ID" value="ETX10960.1"/>
    <property type="molecule type" value="Genomic_DNA"/>
</dbReference>
<dbReference type="STRING" id="1122207.MUS1_13350"/>
<gene>
    <name evidence="1" type="ORF">MUS1_13350</name>
</gene>
<comment type="caution">
    <text evidence="1">The sequence shown here is derived from an EMBL/GenBank/DDBJ whole genome shotgun (WGS) entry which is preliminary data.</text>
</comment>
<dbReference type="Gene3D" id="3.90.1150.200">
    <property type="match status" value="1"/>
</dbReference>
<evidence type="ECO:0000313" key="2">
    <source>
        <dbReference type="Proteomes" id="UP000054058"/>
    </source>
</evidence>
<reference evidence="1 2" key="1">
    <citation type="submission" date="2014-01" db="EMBL/GenBank/DDBJ databases">
        <title>Marinomonas ushuaiensis DSM 15871 Genome Sequencing.</title>
        <authorList>
            <person name="Lai Q."/>
            <person name="Shao Z.S."/>
        </authorList>
    </citation>
    <scope>NUCLEOTIDE SEQUENCE [LARGE SCALE GENOMIC DNA]</scope>
    <source>
        <strain evidence="1 2">DSM 15871</strain>
    </source>
</reference>
<dbReference type="OrthoDB" id="6106960at2"/>
<organism evidence="1 2">
    <name type="scientific">Marinomonas ushuaiensis DSM 15871</name>
    <dbReference type="NCBI Taxonomy" id="1122207"/>
    <lineage>
        <taxon>Bacteria</taxon>
        <taxon>Pseudomonadati</taxon>
        <taxon>Pseudomonadota</taxon>
        <taxon>Gammaproteobacteria</taxon>
        <taxon>Oceanospirillales</taxon>
        <taxon>Oceanospirillaceae</taxon>
        <taxon>Marinomonas</taxon>
    </lineage>
</organism>
<name>X7E536_9GAMM</name>
<dbReference type="AlphaFoldDB" id="X7E536"/>